<evidence type="ECO:0000256" key="2">
    <source>
        <dbReference type="SAM" id="Phobius"/>
    </source>
</evidence>
<dbReference type="Pfam" id="PF16201">
    <property type="entry name" value="NopRA1"/>
    <property type="match status" value="1"/>
</dbReference>
<dbReference type="GO" id="GO:0000463">
    <property type="term" value="P:maturation of LSU-rRNA from tricistronic rRNA transcript (SSU-rRNA, 5.8S rRNA, LSU-rRNA)"/>
    <property type="evidence" value="ECO:0007669"/>
    <property type="project" value="TreeGrafter"/>
</dbReference>
<evidence type="ECO:0000256" key="1">
    <source>
        <dbReference type="SAM" id="MobiDB-lite"/>
    </source>
</evidence>
<dbReference type="InterPro" id="IPR059018">
    <property type="entry name" value="HEAT_URB1"/>
</dbReference>
<dbReference type="InterPro" id="IPR032436">
    <property type="entry name" value="URB1_C"/>
</dbReference>
<feature type="region of interest" description="Disordered" evidence="1">
    <location>
        <begin position="482"/>
        <end position="519"/>
    </location>
</feature>
<dbReference type="Proteomes" id="UP000265663">
    <property type="component" value="Unassembled WGS sequence"/>
</dbReference>
<dbReference type="SUPFAM" id="SSF48371">
    <property type="entry name" value="ARM repeat"/>
    <property type="match status" value="1"/>
</dbReference>
<name>A0A3M7MDR7_9PLEO</name>
<keyword evidence="2" id="KW-0812">Transmembrane</keyword>
<dbReference type="InterPro" id="IPR021714">
    <property type="entry name" value="URB1_N"/>
</dbReference>
<organism evidence="6 7">
    <name type="scientific">Pyrenophora seminiperda CCB06</name>
    <dbReference type="NCBI Taxonomy" id="1302712"/>
    <lineage>
        <taxon>Eukaryota</taxon>
        <taxon>Fungi</taxon>
        <taxon>Dikarya</taxon>
        <taxon>Ascomycota</taxon>
        <taxon>Pezizomycotina</taxon>
        <taxon>Dothideomycetes</taxon>
        <taxon>Pleosporomycetidae</taxon>
        <taxon>Pleosporales</taxon>
        <taxon>Pleosporineae</taxon>
        <taxon>Pleosporaceae</taxon>
        <taxon>Pyrenophora</taxon>
    </lineage>
</organism>
<evidence type="ECO:0000313" key="6">
    <source>
        <dbReference type="EMBL" id="RMZ72514.1"/>
    </source>
</evidence>
<reference evidence="6 7" key="1">
    <citation type="journal article" date="2014" name="PLoS ONE">
        <title>De novo Genome Assembly of the Fungal Plant Pathogen Pyrenophora semeniperda.</title>
        <authorList>
            <person name="Soliai M.M."/>
            <person name="Meyer S.E."/>
            <person name="Udall J.A."/>
            <person name="Elzinga D.E."/>
            <person name="Hermansen R.A."/>
            <person name="Bodily P.M."/>
            <person name="Hart A.A."/>
            <person name="Coleman C.E."/>
        </authorList>
    </citation>
    <scope>NUCLEOTIDE SEQUENCE [LARGE SCALE GENOMIC DNA]</scope>
    <source>
        <strain evidence="6 7">CCB06</strain>
        <tissue evidence="6">Mycelium</tissue>
    </source>
</reference>
<feature type="compositionally biased region" description="Basic and acidic residues" evidence="1">
    <location>
        <begin position="490"/>
        <end position="509"/>
    </location>
</feature>
<feature type="transmembrane region" description="Helical" evidence="2">
    <location>
        <begin position="281"/>
        <end position="301"/>
    </location>
</feature>
<keyword evidence="7" id="KW-1185">Reference proteome</keyword>
<gene>
    <name evidence="6" type="ORF">GMOD_00007510</name>
</gene>
<dbReference type="GO" id="GO:0000466">
    <property type="term" value="P:maturation of 5.8S rRNA from tricistronic rRNA transcript (SSU-rRNA, 5.8S rRNA, LSU-rRNA)"/>
    <property type="evidence" value="ECO:0007669"/>
    <property type="project" value="TreeGrafter"/>
</dbReference>
<feature type="domain" description="URB1 C-terminal" evidence="4">
    <location>
        <begin position="1398"/>
        <end position="1609"/>
    </location>
</feature>
<dbReference type="EMBL" id="KE747833">
    <property type="protein sequence ID" value="RMZ72514.1"/>
    <property type="molecule type" value="Genomic_DNA"/>
</dbReference>
<feature type="transmembrane region" description="Helical" evidence="2">
    <location>
        <begin position="364"/>
        <end position="388"/>
    </location>
</feature>
<dbReference type="InterPro" id="IPR016024">
    <property type="entry name" value="ARM-type_fold"/>
</dbReference>
<evidence type="ECO:0000259" key="4">
    <source>
        <dbReference type="Pfam" id="PF16201"/>
    </source>
</evidence>
<keyword evidence="2" id="KW-0472">Membrane</keyword>
<evidence type="ECO:0000259" key="5">
    <source>
        <dbReference type="Pfam" id="PF26140"/>
    </source>
</evidence>
<feature type="region of interest" description="Disordered" evidence="1">
    <location>
        <begin position="1331"/>
        <end position="1364"/>
    </location>
</feature>
<evidence type="ECO:0000259" key="3">
    <source>
        <dbReference type="Pfam" id="PF11707"/>
    </source>
</evidence>
<dbReference type="Pfam" id="PF26140">
    <property type="entry name" value="HEAT_URB1"/>
    <property type="match status" value="1"/>
</dbReference>
<feature type="domain" description="URB1 N-terminal" evidence="3">
    <location>
        <begin position="591"/>
        <end position="938"/>
    </location>
</feature>
<sequence length="1658" mass="186038">MQAGLAWDRHELTLDWYWYGTGGGDIFLVSKRGANEEGGLGLFWWQLGGCARRGFPVEIPGPALLGGRETQHTPLRNMIHAAKQNAICNGHWQEGLKRAQWKYCFSRAHLPHAESRRQADLNKLGRWHLVEEACRMQPPCHVTPLQAVSAAAIVPASATTHVLRVRPHCLSLTLRHASTPDDAPGACYSLENPPKIMARAYVANSTTTTCLVSSTPDTNAWSSPHPEPEPLPQTPYNICRPVGLSFPKASDYGGYTLQRLPMNLELSTSDRAHWLSRLRSCLRLLIIVLSGAVVCMLMHTFEIYRGNRYIDLRKGELPMVWPAHTNLAPTIVLFAIAAGNFLASVAILSLSFKRSFRRPFRSRDLYRIVAGSFGVIMWVTALVVFNLLDKASKASLGRYSCTNASMLTNGRYQYRAVCEEQGVAFYTAIGAATAELITLISLAISAILSAKHQEPPPTIRIREKNNSISSGSQYHRPLKRTAFEASARGAHSDRDSKRQRTENNYERNSPRPNGGAEEVTTARDLQNALFFDQSSQGDFRSEGLSLFKRFLDSILYPADEHDVPRKRAILREYLDTQKGRERDEKDKSFLQNLTQGWDHAVETNYSAIVSQVTAVLALLFKVFASYADFLDYGTLLAKTLLQPHIARRFVRSTSAASKEESVIAPALRLLTELTRFNEGAHARAVYAKRDFTLEPKILGRNINLGREQSAADHVKKPSIRTTAIRYLLTHLRYQDERAKSEILSNTNVIRTVFDHIRTDPPFLIFEILDVFKSHVFQDKAIARHTKSRILNGKALSRIASLYSYEVEEGSLAEGHKAPDQLAHDFLRLVCTDPAYGVMLPTQGFYPSTFDDEEGDQDDAADHGNDLGLESLDNYNKTTKVRNIILSEFIQNQRPYANTLHQELVVDIFKACPELIADYFVKRRDFSYDPKLTSTWIGYSAFLYQTIQLPVPKYFGAKKNYRDHPPPVPILMNSILPQPLNQQVLTKCLNHNSDLIQLFAIRVLIVALQKLQSVLQELNNGSAARSSKQWEQAAKRLVSEVSRRCPPIRTVFLALKKPGLKGMKRESITRLLRLYYEATPQVALQEKFDVSLPLCNALVEAEKSTSSPEDNVFRIMELEHWIQMARLSPAMRWWQKQKSLQYSPFVTLLRLLVTSKESELYAGIRSLLSDIMQDQEMLQTKTSPDALDALIASLGSTSGSSTPSNDALEFLDDCCARFTKVPIKYFDDLDAMHAHNGQTASDVGPFSTLLMTLVEQWPFKGGEPATNNVADAIAQWLSRLLYLLKLIGEDETMLECVRDALVESANMAYKEALKDAFLWKMGKERAKESLKLATGADFSGSERSSTSPVPRPREETEQRAKPKTAVDLEAPPLEDEKHIGLTRWKKKDLGEAIDDGDIGELILCLCSEHAEIRIQAINNIRQLMAIIQSTGRNEASKTDSAEAQPSSNMDFDLQQLYLLLGEVLESVDATGGEAFPYVGGVLAARCADIVADPTHSLFSTVNRFLTASPAWDVNSLLRFFWHRIVATQPDDDTTYHKEVEWYVDYLMDSLRTPADMELFRRSNIFEQLLGHYESRSCPASAKDKIVKLLLRATHVGGSTTLITRCGLIPWIQMMLDGHDARHGALRTLAARVYETCDQEKVAAWSSDGIHKTVASLVKV</sequence>
<evidence type="ECO:0000313" key="7">
    <source>
        <dbReference type="Proteomes" id="UP000265663"/>
    </source>
</evidence>
<dbReference type="OrthoDB" id="72892at2759"/>
<dbReference type="InterPro" id="IPR039844">
    <property type="entry name" value="URB1"/>
</dbReference>
<dbReference type="PANTHER" id="PTHR13500:SF0">
    <property type="entry name" value="NUCLEOLAR PRE-RIBOSOMAL-ASSOCIATED PROTEIN 1"/>
    <property type="match status" value="1"/>
</dbReference>
<dbReference type="PANTHER" id="PTHR13500">
    <property type="entry name" value="NUCLEOLAR PRERIBOSOMAL-ASSOCIATED PROTEIN 1"/>
    <property type="match status" value="1"/>
</dbReference>
<protein>
    <submittedName>
        <fullName evidence="6">Ribosome biogenesis urb1</fullName>
    </submittedName>
</protein>
<keyword evidence="2" id="KW-1133">Transmembrane helix</keyword>
<accession>A0A3M7MDR7</accession>
<dbReference type="GO" id="GO:0005730">
    <property type="term" value="C:nucleolus"/>
    <property type="evidence" value="ECO:0007669"/>
    <property type="project" value="TreeGrafter"/>
</dbReference>
<feature type="transmembrane region" description="Helical" evidence="2">
    <location>
        <begin position="327"/>
        <end position="352"/>
    </location>
</feature>
<feature type="compositionally biased region" description="Basic and acidic residues" evidence="1">
    <location>
        <begin position="1350"/>
        <end position="1364"/>
    </location>
</feature>
<dbReference type="Pfam" id="PF11707">
    <property type="entry name" value="Npa1"/>
    <property type="match status" value="1"/>
</dbReference>
<feature type="domain" description="URB1 central HEAT repeat" evidence="5">
    <location>
        <begin position="1127"/>
        <end position="1316"/>
    </location>
</feature>
<proteinExistence type="predicted"/>